<evidence type="ECO:0000313" key="4">
    <source>
        <dbReference type="Proteomes" id="UP000193218"/>
    </source>
</evidence>
<dbReference type="GO" id="GO:0080008">
    <property type="term" value="C:Cul4-RING E3 ubiquitin ligase complex"/>
    <property type="evidence" value="ECO:0007669"/>
    <property type="project" value="TreeGrafter"/>
</dbReference>
<feature type="compositionally biased region" description="Low complexity" evidence="2">
    <location>
        <begin position="317"/>
        <end position="326"/>
    </location>
</feature>
<name>A0A1Y1UAW6_9TREE</name>
<dbReference type="PANTHER" id="PTHR19847">
    <property type="entry name" value="DDB1- AND CUL4-ASSOCIATED FACTOR 11"/>
    <property type="match status" value="1"/>
</dbReference>
<dbReference type="OrthoDB" id="63070at2759"/>
<sequence length="748" mass="83606">MSDDIHPDLDLFYDPIDPGDEDELWEDDPDDEDYIGPDGNELFDDLYVDDEDDEDEDDMEIDEDEDDEDEEEDDDDEDGGNPLGDALVVYPVRNHEDGEDYDDDDDDDEIGGRHVIDLSNIDASTLVNIAQMLNQPGTSSEARQSLLARLLLGPTGAGAGAGGGGGGLGRRSQRPQISPEERQRRAAEKRKRDRWWSVQVDPHPKGLELLRSGDFGRVGDWTRYPKASGSKSSRMDQGYKRSWTAPRPEALVPNTQGTIVATYPSIPYVGQYAGEDYGLFYSATQAFTLHLYDTSKSRAVKRRARPRDTTDGGTGSSSGSPETTTRAQLARNDDDDDDDSEDDFVGMGWGGSGMRRRGIIREDTSMKRIKQVRGVDGRWTVTDCDVDRKGERMIYSSITPYVHMVSTSEDDSEHIELDFTSRRQYRSDSWGGYDSFGIWSIRFSADGREVVAGAGNGKILVYDIEARSKTLAVQGHGDDVNAVCFADEASTNILVSGSDDGFVKVWDRRSLSSNTASGVLVGATEGITYASPKGDGRYIVVNSKDQAARLYDLRKMRDPGEFRTEPDAVRKWGQNSFDYRDSRYPRPSRLAHPKDCSIMTYRGHSVLRTLIRCHFSPRESTGQSYIYSGSADGLIHIWSLDGRVVQVLNRAESTPLRDSRGNYNDPSATERERTISRYGALPYEMGQSWTVRDVSWHGYEPTLMSTCWEVDGGFRRGGTIAKHEWKGLGKNGFNKLEDWVERKKAECS</sequence>
<dbReference type="PROSITE" id="PS50294">
    <property type="entry name" value="WD_REPEATS_REGION"/>
    <property type="match status" value="1"/>
</dbReference>
<dbReference type="InterPro" id="IPR001680">
    <property type="entry name" value="WD40_rpt"/>
</dbReference>
<feature type="compositionally biased region" description="Acidic residues" evidence="2">
    <location>
        <begin position="17"/>
        <end position="79"/>
    </location>
</feature>
<keyword evidence="1" id="KW-0853">WD repeat</keyword>
<feature type="compositionally biased region" description="Acidic residues" evidence="2">
    <location>
        <begin position="97"/>
        <end position="109"/>
    </location>
</feature>
<feature type="repeat" description="WD" evidence="1">
    <location>
        <begin position="473"/>
        <end position="516"/>
    </location>
</feature>
<dbReference type="STRING" id="4999.A0A1Y1UAW6"/>
<feature type="compositionally biased region" description="Gly residues" evidence="2">
    <location>
        <begin position="157"/>
        <end position="169"/>
    </location>
</feature>
<feature type="region of interest" description="Disordered" evidence="2">
    <location>
        <begin position="1"/>
        <end position="112"/>
    </location>
</feature>
<evidence type="ECO:0000313" key="3">
    <source>
        <dbReference type="EMBL" id="ORX35142.1"/>
    </source>
</evidence>
<evidence type="ECO:0000256" key="2">
    <source>
        <dbReference type="SAM" id="MobiDB-lite"/>
    </source>
</evidence>
<dbReference type="PROSITE" id="PS50082">
    <property type="entry name" value="WD_REPEATS_2"/>
    <property type="match status" value="1"/>
</dbReference>
<dbReference type="GO" id="GO:0043161">
    <property type="term" value="P:proteasome-mediated ubiquitin-dependent protein catabolic process"/>
    <property type="evidence" value="ECO:0007669"/>
    <property type="project" value="TreeGrafter"/>
</dbReference>
<dbReference type="Pfam" id="PF00400">
    <property type="entry name" value="WD40"/>
    <property type="match status" value="3"/>
</dbReference>
<organism evidence="3 4">
    <name type="scientific">Kockovaella imperatae</name>
    <dbReference type="NCBI Taxonomy" id="4999"/>
    <lineage>
        <taxon>Eukaryota</taxon>
        <taxon>Fungi</taxon>
        <taxon>Dikarya</taxon>
        <taxon>Basidiomycota</taxon>
        <taxon>Agaricomycotina</taxon>
        <taxon>Tremellomycetes</taxon>
        <taxon>Tremellales</taxon>
        <taxon>Cuniculitremaceae</taxon>
        <taxon>Kockovaella</taxon>
    </lineage>
</organism>
<dbReference type="InterPro" id="IPR015943">
    <property type="entry name" value="WD40/YVTN_repeat-like_dom_sf"/>
</dbReference>
<reference evidence="3 4" key="1">
    <citation type="submission" date="2017-03" db="EMBL/GenBank/DDBJ databases">
        <title>Widespread Adenine N6-methylation of Active Genes in Fungi.</title>
        <authorList>
            <consortium name="DOE Joint Genome Institute"/>
            <person name="Mondo S.J."/>
            <person name="Dannebaum R.O."/>
            <person name="Kuo R.C."/>
            <person name="Louie K.B."/>
            <person name="Bewick A.J."/>
            <person name="Labutti K."/>
            <person name="Haridas S."/>
            <person name="Kuo A."/>
            <person name="Salamov A."/>
            <person name="Ahrendt S.R."/>
            <person name="Lau R."/>
            <person name="Bowen B.P."/>
            <person name="Lipzen A."/>
            <person name="Sullivan W."/>
            <person name="Andreopoulos W.B."/>
            <person name="Clum A."/>
            <person name="Lindquist E."/>
            <person name="Daum C."/>
            <person name="Northen T.R."/>
            <person name="Ramamoorthy G."/>
            <person name="Schmitz R.J."/>
            <person name="Gryganskyi A."/>
            <person name="Culley D."/>
            <person name="Magnuson J."/>
            <person name="James T.Y."/>
            <person name="O'Malley M.A."/>
            <person name="Stajich J.E."/>
            <person name="Spatafora J.W."/>
            <person name="Visel A."/>
            <person name="Grigoriev I.V."/>
        </authorList>
    </citation>
    <scope>NUCLEOTIDE SEQUENCE [LARGE SCALE GENOMIC DNA]</scope>
    <source>
        <strain evidence="3 4">NRRL Y-17943</strain>
    </source>
</reference>
<proteinExistence type="predicted"/>
<dbReference type="AlphaFoldDB" id="A0A1Y1UAW6"/>
<dbReference type="RefSeq" id="XP_021869358.1">
    <property type="nucleotide sequence ID" value="XM_022016694.1"/>
</dbReference>
<accession>A0A1Y1UAW6</accession>
<feature type="region of interest" description="Disordered" evidence="2">
    <location>
        <begin position="157"/>
        <end position="194"/>
    </location>
</feature>
<comment type="caution">
    <text evidence="3">The sequence shown here is derived from an EMBL/GenBank/DDBJ whole genome shotgun (WGS) entry which is preliminary data.</text>
</comment>
<dbReference type="SUPFAM" id="SSF50978">
    <property type="entry name" value="WD40 repeat-like"/>
    <property type="match status" value="1"/>
</dbReference>
<dbReference type="GeneID" id="33558503"/>
<keyword evidence="4" id="KW-1185">Reference proteome</keyword>
<dbReference type="InterPro" id="IPR051859">
    <property type="entry name" value="DCAF"/>
</dbReference>
<dbReference type="PANTHER" id="PTHR19847:SF7">
    <property type="entry name" value="DDB1- AND CUL4-ASSOCIATED FACTOR 11"/>
    <property type="match status" value="1"/>
</dbReference>
<dbReference type="InterPro" id="IPR036322">
    <property type="entry name" value="WD40_repeat_dom_sf"/>
</dbReference>
<dbReference type="EMBL" id="NBSH01000012">
    <property type="protein sequence ID" value="ORX35142.1"/>
    <property type="molecule type" value="Genomic_DNA"/>
</dbReference>
<protein>
    <submittedName>
        <fullName evidence="3">WD40-repeat-containing domain protein</fullName>
    </submittedName>
</protein>
<dbReference type="InParanoid" id="A0A1Y1UAW6"/>
<dbReference type="Proteomes" id="UP000193218">
    <property type="component" value="Unassembled WGS sequence"/>
</dbReference>
<gene>
    <name evidence="3" type="ORF">BD324DRAFT_634036</name>
</gene>
<feature type="region of interest" description="Disordered" evidence="2">
    <location>
        <begin position="298"/>
        <end position="350"/>
    </location>
</feature>
<feature type="compositionally biased region" description="Acidic residues" evidence="2">
    <location>
        <begin position="333"/>
        <end position="344"/>
    </location>
</feature>
<evidence type="ECO:0000256" key="1">
    <source>
        <dbReference type="PROSITE-ProRule" id="PRU00221"/>
    </source>
</evidence>
<dbReference type="Gene3D" id="2.130.10.10">
    <property type="entry name" value="YVTN repeat-like/Quinoprotein amine dehydrogenase"/>
    <property type="match status" value="1"/>
</dbReference>
<dbReference type="SMART" id="SM00320">
    <property type="entry name" value="WD40"/>
    <property type="match status" value="4"/>
</dbReference>